<dbReference type="EMBL" id="HBUE01021853">
    <property type="protein sequence ID" value="CAG6452988.1"/>
    <property type="molecule type" value="Transcribed_RNA"/>
</dbReference>
<dbReference type="AlphaFoldDB" id="A0A8D8ABS0"/>
<dbReference type="EMBL" id="HBUE01021855">
    <property type="protein sequence ID" value="CAG6452989.1"/>
    <property type="molecule type" value="Transcribed_RNA"/>
</dbReference>
<organism evidence="1">
    <name type="scientific">Culex pipiens</name>
    <name type="common">House mosquito</name>
    <dbReference type="NCBI Taxonomy" id="7175"/>
    <lineage>
        <taxon>Eukaryota</taxon>
        <taxon>Metazoa</taxon>
        <taxon>Ecdysozoa</taxon>
        <taxon>Arthropoda</taxon>
        <taxon>Hexapoda</taxon>
        <taxon>Insecta</taxon>
        <taxon>Pterygota</taxon>
        <taxon>Neoptera</taxon>
        <taxon>Endopterygota</taxon>
        <taxon>Diptera</taxon>
        <taxon>Nematocera</taxon>
        <taxon>Culicoidea</taxon>
        <taxon>Culicidae</taxon>
        <taxon>Culicinae</taxon>
        <taxon>Culicini</taxon>
        <taxon>Culex</taxon>
        <taxon>Culex</taxon>
    </lineage>
</organism>
<reference evidence="1" key="1">
    <citation type="submission" date="2021-05" db="EMBL/GenBank/DDBJ databases">
        <authorList>
            <person name="Alioto T."/>
            <person name="Alioto T."/>
            <person name="Gomez Garrido J."/>
        </authorList>
    </citation>
    <scope>NUCLEOTIDE SEQUENCE</scope>
</reference>
<protein>
    <submittedName>
        <fullName evidence="1">(northern house mosquito) hypothetical protein</fullName>
    </submittedName>
</protein>
<accession>A0A8D8ABS0</accession>
<evidence type="ECO:0000313" key="1">
    <source>
        <dbReference type="EMBL" id="CAG6452989.1"/>
    </source>
</evidence>
<proteinExistence type="predicted"/>
<name>A0A8D8ABS0_CULPI</name>
<sequence>MAIEGNRSNQCIVQGQLCGAFLLDQMSRFSVIQSRHDSQSGYESGSLSWCRYRPLPAIPSTRIRSIAKGVSLGGSTSFEPLPLVYFVFVVFMANPIRLACVFTAV</sequence>